<name>A0ABY2YDW9_9STRE</name>
<gene>
    <name evidence="8" type="ORF">FJR77_10060</name>
</gene>
<evidence type="ECO:0000256" key="1">
    <source>
        <dbReference type="ARBA" id="ARBA00004613"/>
    </source>
</evidence>
<evidence type="ECO:0000256" key="5">
    <source>
        <dbReference type="SAM" id="MobiDB-lite"/>
    </source>
</evidence>
<dbReference type="Proteomes" id="UP000315907">
    <property type="component" value="Unassembled WGS sequence"/>
</dbReference>
<evidence type="ECO:0000313" key="9">
    <source>
        <dbReference type="Proteomes" id="UP000315907"/>
    </source>
</evidence>
<feature type="region of interest" description="Disordered" evidence="5">
    <location>
        <begin position="124"/>
        <end position="146"/>
    </location>
</feature>
<feature type="compositionally biased region" description="Acidic residues" evidence="5">
    <location>
        <begin position="785"/>
        <end position="799"/>
    </location>
</feature>
<feature type="domain" description="Cell-surface Ig-like bacterial" evidence="7">
    <location>
        <begin position="1272"/>
        <end position="1349"/>
    </location>
</feature>
<dbReference type="Pfam" id="PF02412">
    <property type="entry name" value="TSP_3"/>
    <property type="match status" value="2"/>
</dbReference>
<feature type="compositionally biased region" description="Low complexity" evidence="5">
    <location>
        <begin position="1174"/>
        <end position="1195"/>
    </location>
</feature>
<feature type="compositionally biased region" description="Basic and acidic residues" evidence="5">
    <location>
        <begin position="1805"/>
        <end position="1814"/>
    </location>
</feature>
<feature type="compositionally biased region" description="Basic and acidic residues" evidence="5">
    <location>
        <begin position="1466"/>
        <end position="1476"/>
    </location>
</feature>
<dbReference type="InterPro" id="IPR028974">
    <property type="entry name" value="TSP_type-3_rpt"/>
</dbReference>
<dbReference type="RefSeq" id="WP_140860141.1">
    <property type="nucleotide sequence ID" value="NZ_VFSH01000021.1"/>
</dbReference>
<protein>
    <recommendedName>
        <fullName evidence="10">LPXTG cell wall anchor domain-containing protein</fullName>
    </recommendedName>
</protein>
<keyword evidence="3" id="KW-0732">Signal</keyword>
<keyword evidence="2" id="KW-0964">Secreted</keyword>
<evidence type="ECO:0000256" key="4">
    <source>
        <dbReference type="ARBA" id="ARBA00022837"/>
    </source>
</evidence>
<dbReference type="PANTHER" id="PTHR10199">
    <property type="entry name" value="THROMBOSPONDIN"/>
    <property type="match status" value="1"/>
</dbReference>
<reference evidence="8 9" key="1">
    <citation type="submission" date="2019-06" db="EMBL/GenBank/DDBJ databases">
        <authorList>
            <person name="Xiao C."/>
            <person name="Li X."/>
            <person name="Sun Y."/>
            <person name="Liu D."/>
        </authorList>
    </citation>
    <scope>NUCLEOTIDE SEQUENCE [LARGE SCALE GENOMIC DNA]</scope>
    <source>
        <strain evidence="8 9">D19</strain>
    </source>
</reference>
<feature type="region of interest" description="Disordered" evidence="5">
    <location>
        <begin position="773"/>
        <end position="862"/>
    </location>
</feature>
<accession>A0ABY2YDW9</accession>
<feature type="compositionally biased region" description="Acidic residues" evidence="5">
    <location>
        <begin position="1032"/>
        <end position="1045"/>
    </location>
</feature>
<feature type="compositionally biased region" description="Basic and acidic residues" evidence="5">
    <location>
        <begin position="1145"/>
        <end position="1158"/>
    </location>
</feature>
<evidence type="ECO:0008006" key="10">
    <source>
        <dbReference type="Google" id="ProtNLM"/>
    </source>
</evidence>
<dbReference type="Gene3D" id="2.60.40.10">
    <property type="entry name" value="Immunoglobulins"/>
    <property type="match status" value="3"/>
</dbReference>
<dbReference type="SUPFAM" id="SSF103647">
    <property type="entry name" value="TSP type-3 repeat"/>
    <property type="match status" value="4"/>
</dbReference>
<feature type="compositionally biased region" description="Basic and acidic residues" evidence="5">
    <location>
        <begin position="1430"/>
        <end position="1450"/>
    </location>
</feature>
<feature type="domain" description="Rib" evidence="6">
    <location>
        <begin position="516"/>
        <end position="591"/>
    </location>
</feature>
<evidence type="ECO:0000259" key="7">
    <source>
        <dbReference type="Pfam" id="PF18200"/>
    </source>
</evidence>
<feature type="compositionally biased region" description="Basic and acidic residues" evidence="5">
    <location>
        <begin position="1715"/>
        <end position="1724"/>
    </location>
</feature>
<dbReference type="EMBL" id="VFSH01000021">
    <property type="protein sequence ID" value="TPE36927.1"/>
    <property type="molecule type" value="Genomic_DNA"/>
</dbReference>
<feature type="region of interest" description="Disordered" evidence="5">
    <location>
        <begin position="1016"/>
        <end position="1121"/>
    </location>
</feature>
<feature type="compositionally biased region" description="Polar residues" evidence="5">
    <location>
        <begin position="957"/>
        <end position="966"/>
    </location>
</feature>
<feature type="compositionally biased region" description="Basic and acidic residues" evidence="5">
    <location>
        <begin position="1625"/>
        <end position="1634"/>
    </location>
</feature>
<feature type="region of interest" description="Disordered" evidence="5">
    <location>
        <begin position="893"/>
        <end position="994"/>
    </location>
</feature>
<feature type="domain" description="Rib" evidence="6">
    <location>
        <begin position="346"/>
        <end position="422"/>
    </location>
</feature>
<feature type="compositionally biased region" description="Basic and acidic residues" evidence="5">
    <location>
        <begin position="1556"/>
        <end position="1566"/>
    </location>
</feature>
<feature type="region of interest" description="Disordered" evidence="5">
    <location>
        <begin position="695"/>
        <end position="724"/>
    </location>
</feature>
<dbReference type="Pfam" id="PF18884">
    <property type="entry name" value="TSP3_bac"/>
    <property type="match status" value="2"/>
</dbReference>
<feature type="domain" description="Cell-surface Ig-like bacterial" evidence="7">
    <location>
        <begin position="1912"/>
        <end position="2002"/>
    </location>
</feature>
<feature type="region of interest" description="Disordered" evidence="5">
    <location>
        <begin position="1142"/>
        <end position="2052"/>
    </location>
</feature>
<dbReference type="Pfam" id="PF18200">
    <property type="entry name" value="Big_11"/>
    <property type="match status" value="4"/>
</dbReference>
<comment type="caution">
    <text evidence="8">The sequence shown here is derived from an EMBL/GenBank/DDBJ whole genome shotgun (WGS) entry which is preliminary data.</text>
</comment>
<evidence type="ECO:0000259" key="6">
    <source>
        <dbReference type="Pfam" id="PF08428"/>
    </source>
</evidence>
<feature type="compositionally biased region" description="Basic and acidic residues" evidence="5">
    <location>
        <begin position="1916"/>
        <end position="1926"/>
    </location>
</feature>
<evidence type="ECO:0000256" key="2">
    <source>
        <dbReference type="ARBA" id="ARBA00022525"/>
    </source>
</evidence>
<feature type="domain" description="Cell-surface Ig-like bacterial" evidence="7">
    <location>
        <begin position="1462"/>
        <end position="1552"/>
    </location>
</feature>
<dbReference type="InterPro" id="IPR003367">
    <property type="entry name" value="Thrombospondin_3-like_rpt"/>
</dbReference>
<comment type="subcellular location">
    <subcellularLocation>
        <location evidence="1">Secreted</location>
    </subcellularLocation>
</comment>
<sequence length="2052" mass="216225">MNWTWAGDRSPSTAQAGVFKYTSIATYKDGTKSTDAGSGSDGTVTLNVKPKQPTITTSVEHKKGLPNQQITVNVGDGVPNGSTVKLYDGNRVIGTGTTNGQTATVTVAEALPGNPIKAETVVTNNNGTVTSDKSNPVTPTEAPDNQPPTLTISPASQNVVEGQQVTFTVTARDDKHVNFDPSDLTTKYSSRLITGNVSATPLTNTDTEQSRRITITTTAEDVGKTNTITFKATDNAGHAAKPVTFTFTVTSRDKIAPTITAGDATVTKNEPITPIPVTAVDNPGGVGMRDNNPIEVSNLPQGLKYENGKITGTTNAKTGFYTVKIKAYDKNNNSSEKTIRITVQDQASKYNPTGDTLTVNQGQPITDDAVKAKVKNYAPGTLTVQSKPTSTATAGNAGNAVVKVTYSDGSSDTVNVPVTVKDVTGPTITANDTTVTKNEPITPIPVTAVDNTGGVGMRDNNPIQVSNLPQGLKYENGQITGTTNAKTGFYTVKITAYDKNNTASTKSIRITVEEQTNKYNPTGDSLTVNQGQEITDEAVKAKVTNYGPGTLTVESKPTSTATAGNAGNAVVKVTYPDGSTDRVNVPVTVKDVTGPTITAESATVTKNTPITPIPVTAVDNTGGVGMRDNNPIQVSNLPQGLKYENGQITGTTNAKTGFYTVKITAYDKNNTASTKSIRITVQDQLSGTITEKTVPEKTPVPANTKVVTPNRPGTTITTDKPVNGLTVDNGGNLVGTPTVDNWEPKEEERTVEIPVKVKNGDEEVVVDVPVTIQRDTDGDGIPDVTDPDDDNDGIPDTEDANPKVADKLTGTVTGKTVPEKTPVPANTKVVTPNKPGTTITTDKPVNGLTVDNGGNLVGTPTVDNWEPKEEERTVEIPVKLKKGTEEVVVKVPVKIQRDTDGDGIPDVTDPDDDNDGIPDTEDANPKVADKLTGTTVEKTVPEKKPVPAGTKVITPNKPGTTITTDKPVNGLTVDNGGNLVGTPKVDNWEPKEEERTVEIPVKLKKGTEEVVVKVPVKIQRDTDGDGIPDKVDSDDDNDGIPDEEEIKNGTNPKVADNLTGTVTEKTVPEKKPVPANTKVITPNKPGTTITTDKPVNGLTVDNGGNLKGTPEVDNWEPKEEERTVEIPVKLKKGTEEVVVKVPVKIQRDTDGDGIPDVKDPDDDNDGIPDEEEITNGTDPKTPTTQTPTIEITQQPNGNAIVTPKKPDGKPYPPGTKVEIPGKDGNPITVTIGDNGSGEVPNDKLPKKAVPGKGTVTEPNKNPSKPVDVTTPAHKTPKLELDQDPETGDVTVTPKKPDGSTFPPGTKVEIPGENGPITVTIGEDGKGKVPNSELPDGKVPGTGKITEPGKPTEEVPVETPSKIIPGAPTTEQPVEIEINQKPNGDAVVTPKKEDRKPYPSGTKVEIPGEDKDGNPITITVTIGDNGSGEVPNDKLPKKDIPGKGKVTEPNKKPSQPVDVTTPAHKTPKLELEQDPKTGDVTVTPKKPDGSPFPPGTKVEIPGKDKDHPITVTIGEDGKGKVPNAELPEGKVPGTGKITEPGRPTEEIPVETPAHKTPKLELEQDPKTGDVTVTPKKPDGSPFPSGTKVEIPGKDKDHPITVTIGEDGKGKVPNTDLPEGKVPGKGKITEPGRPTEEVPVETPAHKTPTLDVEQNPKTGDVTVTPKRPDGSTFPPGTKVEIPGKDKDHPITVTTDDNGKAKVPNTDLPEGKVPGKGKITEPGRPTEEVPVETPAHKTPTLDVEQDPKTGDVTVTPKRPDGSTFPPGTKVEIPGKDKDHPITVTIGEDGKGKVPNTDLPEGKVPGKGKITEPGRPTEEVPVETPAHKTPTLDVEQDPKTGDVTVTPKRPDGSTFPPGTKVEIPGKDKDHPITVTIGEDGKGKVPNSELPEGKVPGTGKITEPGRPTEEVPVETPAHKTPKLELEQDPKTGDVTVTPKRPDGSTYPPGTTVEIPGKDKDHPITVTIGEDGKGKVPNSELPEGKVPGTGKITEPGRPTEEVPVETPAHKTPTLDVEQDPKTGDVTVTPKRPDGSTFPPGTKVEIPGKDKDHPITVTI</sequence>
<feature type="compositionally biased region" description="Polar residues" evidence="5">
    <location>
        <begin position="828"/>
        <end position="843"/>
    </location>
</feature>
<feature type="compositionally biased region" description="Acidic residues" evidence="5">
    <location>
        <begin position="1159"/>
        <end position="1173"/>
    </location>
</feature>
<organism evidence="8 9">
    <name type="scientific">Streptococcus shenyangsis</name>
    <dbReference type="NCBI Taxonomy" id="2589786"/>
    <lineage>
        <taxon>Bacteria</taxon>
        <taxon>Bacillati</taxon>
        <taxon>Bacillota</taxon>
        <taxon>Bacilli</taxon>
        <taxon>Lactobacillales</taxon>
        <taxon>Streptococcaceae</taxon>
        <taxon>Streptococcus</taxon>
    </lineage>
</organism>
<feature type="compositionally biased region" description="Acidic residues" evidence="5">
    <location>
        <begin position="908"/>
        <end position="922"/>
    </location>
</feature>
<dbReference type="Pfam" id="PF05345">
    <property type="entry name" value="He_PIG"/>
    <property type="match status" value="3"/>
</dbReference>
<keyword evidence="9" id="KW-1185">Reference proteome</keyword>
<dbReference type="PANTHER" id="PTHR10199:SF119">
    <property type="entry name" value="RE20510P"/>
    <property type="match status" value="1"/>
</dbReference>
<evidence type="ECO:0000313" key="8">
    <source>
        <dbReference type="EMBL" id="TPE36927.1"/>
    </source>
</evidence>
<feature type="non-terminal residue" evidence="8">
    <location>
        <position position="2052"/>
    </location>
</feature>
<feature type="compositionally biased region" description="Basic and acidic residues" evidence="5">
    <location>
        <begin position="2039"/>
        <end position="2052"/>
    </location>
</feature>
<keyword evidence="4" id="KW-0106">Calcium</keyword>
<feature type="compositionally biased region" description="Polar residues" evidence="5">
    <location>
        <begin position="705"/>
        <end position="720"/>
    </location>
</feature>
<feature type="domain" description="Cell-surface Ig-like bacterial" evidence="7">
    <location>
        <begin position="1732"/>
        <end position="1822"/>
    </location>
</feature>
<evidence type="ECO:0000256" key="3">
    <source>
        <dbReference type="ARBA" id="ARBA00022729"/>
    </source>
</evidence>
<proteinExistence type="predicted"/>
<dbReference type="InterPro" id="IPR059115">
    <property type="entry name" value="Rib"/>
</dbReference>
<dbReference type="InterPro" id="IPR059100">
    <property type="entry name" value="TSP3_bac"/>
</dbReference>
<dbReference type="Pfam" id="PF08428">
    <property type="entry name" value="Rib"/>
    <property type="match status" value="2"/>
</dbReference>
<feature type="compositionally biased region" description="Polar residues" evidence="5">
    <location>
        <begin position="1078"/>
        <end position="1093"/>
    </location>
</feature>
<feature type="compositionally biased region" description="Basic and acidic residues" evidence="5">
    <location>
        <begin position="1018"/>
        <end position="1031"/>
    </location>
</feature>
<dbReference type="InterPro" id="IPR013783">
    <property type="entry name" value="Ig-like_fold"/>
</dbReference>
<dbReference type="InterPro" id="IPR041339">
    <property type="entry name" value="Ig-like_bac"/>
</dbReference>
<dbReference type="Gene3D" id="4.10.1080.10">
    <property type="entry name" value="TSP type-3 repeat"/>
    <property type="match status" value="4"/>
</dbReference>